<feature type="chain" id="PRO_5045393849" evidence="1">
    <location>
        <begin position="20"/>
        <end position="252"/>
    </location>
</feature>
<evidence type="ECO:0000313" key="2">
    <source>
        <dbReference type="EMBL" id="GAT45972.1"/>
    </source>
</evidence>
<feature type="signal peptide" evidence="1">
    <location>
        <begin position="1"/>
        <end position="19"/>
    </location>
</feature>
<protein>
    <submittedName>
        <fullName evidence="2">Uncharacterized protein</fullName>
    </submittedName>
</protein>
<evidence type="ECO:0000256" key="1">
    <source>
        <dbReference type="SAM" id="SignalP"/>
    </source>
</evidence>
<name>A0ABQ0L4Q3_MYCCL</name>
<dbReference type="Proteomes" id="UP000815677">
    <property type="component" value="Unassembled WGS sequence"/>
</dbReference>
<gene>
    <name evidence="2" type="ORF">MCHLO_03520</name>
</gene>
<reference evidence="2" key="1">
    <citation type="submission" date="2014-09" db="EMBL/GenBank/DDBJ databases">
        <title>Genome sequence of the luminous mushroom Mycena chlorophos for searching fungal bioluminescence genes.</title>
        <authorList>
            <person name="Tanaka Y."/>
            <person name="Kasuga D."/>
            <person name="Oba Y."/>
            <person name="Hase S."/>
            <person name="Sato K."/>
            <person name="Oba Y."/>
            <person name="Sakakibara Y."/>
        </authorList>
    </citation>
    <scope>NUCLEOTIDE SEQUENCE</scope>
</reference>
<dbReference type="EMBL" id="DF842035">
    <property type="protein sequence ID" value="GAT45972.1"/>
    <property type="molecule type" value="Genomic_DNA"/>
</dbReference>
<proteinExistence type="predicted"/>
<accession>A0ABQ0L4Q3</accession>
<keyword evidence="3" id="KW-1185">Reference proteome</keyword>
<keyword evidence="1" id="KW-0732">Signal</keyword>
<evidence type="ECO:0000313" key="3">
    <source>
        <dbReference type="Proteomes" id="UP000815677"/>
    </source>
</evidence>
<sequence length="252" mass="26164">MSFLRTIATLFIAVSVAAAMAPISHTPSGRPIYEAPSGSRLLQNGTDMVVYAPNGTRLHVFENIVGARTSTSTGTGPLRPRQTYGGGLGQGGPFYTGAAFVEHIPSGVFSIFTFANATVTEQINVGDTVGISMTFQGVSNDTGPTGPFTAYNYFVEFVGPIAQAAALPTIGTALQGPPALAGFRVDEEGVSAPSDYPGGPLVFKDVKLQLTTGFPENIDWEVQGTAATGVDFTVVKGGSEDGEIEFVFPDGS</sequence>
<organism evidence="2 3">
    <name type="scientific">Mycena chlorophos</name>
    <name type="common">Agaric fungus</name>
    <name type="synonym">Agaricus chlorophos</name>
    <dbReference type="NCBI Taxonomy" id="658473"/>
    <lineage>
        <taxon>Eukaryota</taxon>
        <taxon>Fungi</taxon>
        <taxon>Dikarya</taxon>
        <taxon>Basidiomycota</taxon>
        <taxon>Agaricomycotina</taxon>
        <taxon>Agaricomycetes</taxon>
        <taxon>Agaricomycetidae</taxon>
        <taxon>Agaricales</taxon>
        <taxon>Marasmiineae</taxon>
        <taxon>Mycenaceae</taxon>
        <taxon>Mycena</taxon>
    </lineage>
</organism>